<protein>
    <submittedName>
        <fullName evidence="2">Uncharacterized protein</fullName>
    </submittedName>
</protein>
<gene>
    <name evidence="2" type="ORF">L5515_017486</name>
</gene>
<accession>A0AAE9F9J5</accession>
<dbReference type="Proteomes" id="UP000829354">
    <property type="component" value="Chromosome X"/>
</dbReference>
<evidence type="ECO:0000313" key="2">
    <source>
        <dbReference type="EMBL" id="UMM41055.1"/>
    </source>
</evidence>
<dbReference type="EMBL" id="CP092625">
    <property type="protein sequence ID" value="UMM41055.1"/>
    <property type="molecule type" value="Genomic_DNA"/>
</dbReference>
<proteinExistence type="predicted"/>
<name>A0AAE9F9J5_CAEBR</name>
<evidence type="ECO:0000313" key="3">
    <source>
        <dbReference type="Proteomes" id="UP000829354"/>
    </source>
</evidence>
<organism evidence="2 3">
    <name type="scientific">Caenorhabditis briggsae</name>
    <dbReference type="NCBI Taxonomy" id="6238"/>
    <lineage>
        <taxon>Eukaryota</taxon>
        <taxon>Metazoa</taxon>
        <taxon>Ecdysozoa</taxon>
        <taxon>Nematoda</taxon>
        <taxon>Chromadorea</taxon>
        <taxon>Rhabditida</taxon>
        <taxon>Rhabditina</taxon>
        <taxon>Rhabditomorpha</taxon>
        <taxon>Rhabditoidea</taxon>
        <taxon>Rhabditidae</taxon>
        <taxon>Peloderinae</taxon>
        <taxon>Caenorhabditis</taxon>
    </lineage>
</organism>
<feature type="region of interest" description="Disordered" evidence="1">
    <location>
        <begin position="128"/>
        <end position="151"/>
    </location>
</feature>
<keyword evidence="3" id="KW-1185">Reference proteome</keyword>
<evidence type="ECO:0000256" key="1">
    <source>
        <dbReference type="SAM" id="MobiDB-lite"/>
    </source>
</evidence>
<sequence>MPPDVNWKFQFQIEPTVERVHGLVPQLMPLEGEEEDDVDRRPRVAQQLQDVNQNQNAANNRNAIGNENRIANQIRNRAFDRAAGERENQEQPRISFLFRFFIGPQIISALNCFRYFRARREMYEARRQNHGLPPVRNQPSTSGIAPAARRN</sequence>
<dbReference type="AlphaFoldDB" id="A0AAE9F9J5"/>
<feature type="region of interest" description="Disordered" evidence="1">
    <location>
        <begin position="48"/>
        <end position="71"/>
    </location>
</feature>
<reference evidence="2 3" key="1">
    <citation type="submission" date="2022-04" db="EMBL/GenBank/DDBJ databases">
        <title>Chromosome-level reference genomes for two strains of Caenorhabditis briggsae: an improved platform for comparative genomics.</title>
        <authorList>
            <person name="Stevens L."/>
            <person name="Andersen E."/>
        </authorList>
    </citation>
    <scope>NUCLEOTIDE SEQUENCE [LARGE SCALE GENOMIC DNA]</scope>
    <source>
        <strain evidence="2">VX34</strain>
        <tissue evidence="2">Whole-organism</tissue>
    </source>
</reference>